<dbReference type="HOGENOM" id="CLU_2319237_0_0_6"/>
<accession>H8Z8C9</accession>
<sequence length="99" mass="10561">MTVESSPDCRLFSAARSLARPLKIKRFFLPLQAANLANQSELFLQTKNEVNHGFAVFVIGAPVRGTQGADLELARTALGDADQGSQGLVDGSAIGECRE</sequence>
<reference evidence="2" key="1">
    <citation type="submission" date="2011-06" db="EMBL/GenBank/DDBJ databases">
        <authorList>
            <consortium name="US DOE Joint Genome Institute (JGI-PGF)"/>
            <person name="Lucas S."/>
            <person name="Han J."/>
            <person name="Lapidus A."/>
            <person name="Cheng J.-F."/>
            <person name="Goodwin L."/>
            <person name="Pitluck S."/>
            <person name="Peters L."/>
            <person name="Land M.L."/>
            <person name="Hauser L."/>
            <person name="Vogl K."/>
            <person name="Liu Z."/>
            <person name="Overmann J."/>
            <person name="Frigaard N.-U."/>
            <person name="Bryant D.A."/>
            <person name="Woyke T.J."/>
        </authorList>
    </citation>
    <scope>NUCLEOTIDE SEQUENCE [LARGE SCALE GENOMIC DNA]</scope>
    <source>
        <strain evidence="2">970</strain>
    </source>
</reference>
<dbReference type="EMBL" id="JH603171">
    <property type="protein sequence ID" value="EIC19334.1"/>
    <property type="molecule type" value="Genomic_DNA"/>
</dbReference>
<keyword evidence="2" id="KW-1185">Reference proteome</keyword>
<proteinExistence type="predicted"/>
<gene>
    <name evidence="1" type="ORF">Thi970DRAFT_04851</name>
</gene>
<reference evidence="1 2" key="2">
    <citation type="submission" date="2011-11" db="EMBL/GenBank/DDBJ databases">
        <authorList>
            <consortium name="US DOE Joint Genome Institute"/>
            <person name="Lucas S."/>
            <person name="Han J."/>
            <person name="Lapidus A."/>
            <person name="Cheng J.-F."/>
            <person name="Goodwin L."/>
            <person name="Pitluck S."/>
            <person name="Peters L."/>
            <person name="Ovchinnikova G."/>
            <person name="Zhang X."/>
            <person name="Detter J.C."/>
            <person name="Han C."/>
            <person name="Tapia R."/>
            <person name="Land M."/>
            <person name="Hauser L."/>
            <person name="Kyrpides N."/>
            <person name="Ivanova N."/>
            <person name="Pagani I."/>
            <person name="Vogl K."/>
            <person name="Liu Z."/>
            <person name="Overmann J."/>
            <person name="Frigaard N.-U."/>
            <person name="Bryant D."/>
            <person name="Woyke T."/>
        </authorList>
    </citation>
    <scope>NUCLEOTIDE SEQUENCE [LARGE SCALE GENOMIC DNA]</scope>
    <source>
        <strain evidence="1 2">970</strain>
    </source>
</reference>
<evidence type="ECO:0000313" key="2">
    <source>
        <dbReference type="Proteomes" id="UP000002964"/>
    </source>
</evidence>
<protein>
    <submittedName>
        <fullName evidence="1">Uncharacterized protein</fullName>
    </submittedName>
</protein>
<dbReference type="AlphaFoldDB" id="H8Z8C9"/>
<organism evidence="1 2">
    <name type="scientific">Thiorhodovibrio frisius</name>
    <dbReference type="NCBI Taxonomy" id="631362"/>
    <lineage>
        <taxon>Bacteria</taxon>
        <taxon>Pseudomonadati</taxon>
        <taxon>Pseudomonadota</taxon>
        <taxon>Gammaproteobacteria</taxon>
        <taxon>Chromatiales</taxon>
        <taxon>Chromatiaceae</taxon>
        <taxon>Thiorhodovibrio</taxon>
    </lineage>
</organism>
<name>H8Z8C9_9GAMM</name>
<evidence type="ECO:0000313" key="1">
    <source>
        <dbReference type="EMBL" id="EIC19334.1"/>
    </source>
</evidence>
<dbReference type="Proteomes" id="UP000002964">
    <property type="component" value="Unassembled WGS sequence"/>
</dbReference>